<protein>
    <submittedName>
        <fullName evidence="11">Cell division cycle 5-like protein</fullName>
    </submittedName>
</protein>
<dbReference type="InterPro" id="IPR047242">
    <property type="entry name" value="CDC5L/Cef1"/>
</dbReference>
<dbReference type="FunFam" id="1.10.10.60:FF:000091">
    <property type="entry name" value="CDC5 cell division cycle 5-like"/>
    <property type="match status" value="1"/>
</dbReference>
<evidence type="ECO:0000313" key="12">
    <source>
        <dbReference type="Proteomes" id="UP001195914"/>
    </source>
</evidence>
<evidence type="ECO:0000256" key="8">
    <source>
        <dbReference type="SAM" id="MobiDB-lite"/>
    </source>
</evidence>
<dbReference type="InterPro" id="IPR017930">
    <property type="entry name" value="Myb_dom"/>
</dbReference>
<keyword evidence="5" id="KW-0238">DNA-binding</keyword>
<dbReference type="SMART" id="SM00717">
    <property type="entry name" value="SANT"/>
    <property type="match status" value="1"/>
</dbReference>
<dbReference type="InterPro" id="IPR047240">
    <property type="entry name" value="SANT_CDC5L_II"/>
</dbReference>
<evidence type="ECO:0000256" key="5">
    <source>
        <dbReference type="ARBA" id="ARBA00023125"/>
    </source>
</evidence>
<dbReference type="GO" id="GO:0051301">
    <property type="term" value="P:cell division"/>
    <property type="evidence" value="ECO:0007669"/>
    <property type="project" value="UniProtKB-KW"/>
</dbReference>
<dbReference type="GO" id="GO:0000398">
    <property type="term" value="P:mRNA splicing, via spliceosome"/>
    <property type="evidence" value="ECO:0007669"/>
    <property type="project" value="InterPro"/>
</dbReference>
<dbReference type="InterPro" id="IPR009057">
    <property type="entry name" value="Homeodomain-like_sf"/>
</dbReference>
<evidence type="ECO:0000256" key="2">
    <source>
        <dbReference type="ARBA" id="ARBA00022664"/>
    </source>
</evidence>
<dbReference type="PANTHER" id="PTHR45885">
    <property type="entry name" value="CELL DIVISION CYCLE 5-LIKE PROTEIN"/>
    <property type="match status" value="1"/>
</dbReference>
<gene>
    <name evidence="11" type="ORF">X943_002043</name>
</gene>
<evidence type="ECO:0000256" key="6">
    <source>
        <dbReference type="ARBA" id="ARBA00023187"/>
    </source>
</evidence>
<name>A0AAD9LI26_BABDI</name>
<evidence type="ECO:0000256" key="4">
    <source>
        <dbReference type="ARBA" id="ARBA00022737"/>
    </source>
</evidence>
<evidence type="ECO:0000259" key="9">
    <source>
        <dbReference type="PROSITE" id="PS50090"/>
    </source>
</evidence>
<evidence type="ECO:0000256" key="3">
    <source>
        <dbReference type="ARBA" id="ARBA00022728"/>
    </source>
</evidence>
<evidence type="ECO:0000256" key="7">
    <source>
        <dbReference type="ARBA" id="ARBA00023242"/>
    </source>
</evidence>
<keyword evidence="6" id="KW-0508">mRNA splicing</keyword>
<feature type="domain" description="HTH myb-type" evidence="10">
    <location>
        <begin position="35"/>
        <end position="88"/>
    </location>
</feature>
<dbReference type="Proteomes" id="UP001195914">
    <property type="component" value="Unassembled WGS sequence"/>
</dbReference>
<dbReference type="Gene3D" id="1.10.10.60">
    <property type="entry name" value="Homeodomain-like"/>
    <property type="match status" value="1"/>
</dbReference>
<dbReference type="AlphaFoldDB" id="A0AAD9LI26"/>
<keyword evidence="2" id="KW-0507">mRNA processing</keyword>
<reference evidence="11" key="2">
    <citation type="submission" date="2021-05" db="EMBL/GenBank/DDBJ databases">
        <authorList>
            <person name="Pain A."/>
        </authorList>
    </citation>
    <scope>NUCLEOTIDE SEQUENCE</scope>
    <source>
        <strain evidence="11">1802A</strain>
    </source>
</reference>
<dbReference type="PROSITE" id="PS51294">
    <property type="entry name" value="HTH_MYB"/>
    <property type="match status" value="1"/>
</dbReference>
<evidence type="ECO:0000256" key="1">
    <source>
        <dbReference type="ARBA" id="ARBA00010506"/>
    </source>
</evidence>
<dbReference type="CDD" id="cd11659">
    <property type="entry name" value="SANT_CDC5_II"/>
    <property type="match status" value="1"/>
</dbReference>
<feature type="domain" description="Myb-like" evidence="9">
    <location>
        <begin position="35"/>
        <end position="84"/>
    </location>
</feature>
<keyword evidence="3" id="KW-0747">Spliceosome</keyword>
<evidence type="ECO:0000313" key="11">
    <source>
        <dbReference type="EMBL" id="KAK1936204.1"/>
    </source>
</evidence>
<dbReference type="GO" id="GO:0003677">
    <property type="term" value="F:DNA binding"/>
    <property type="evidence" value="ECO:0007669"/>
    <property type="project" value="UniProtKB-KW"/>
</dbReference>
<feature type="region of interest" description="Disordered" evidence="8">
    <location>
        <begin position="87"/>
        <end position="118"/>
    </location>
</feature>
<dbReference type="EMBL" id="JAHBMH010000044">
    <property type="protein sequence ID" value="KAK1936204.1"/>
    <property type="molecule type" value="Genomic_DNA"/>
</dbReference>
<reference evidence="11" key="1">
    <citation type="journal article" date="2014" name="Nucleic Acids Res.">
        <title>The evolutionary dynamics of variant antigen genes in Babesia reveal a history of genomic innovation underlying host-parasite interaction.</title>
        <authorList>
            <person name="Jackson A.P."/>
            <person name="Otto T.D."/>
            <person name="Darby A."/>
            <person name="Ramaprasad A."/>
            <person name="Xia D."/>
            <person name="Echaide I.E."/>
            <person name="Farber M."/>
            <person name="Gahlot S."/>
            <person name="Gamble J."/>
            <person name="Gupta D."/>
            <person name="Gupta Y."/>
            <person name="Jackson L."/>
            <person name="Malandrin L."/>
            <person name="Malas T.B."/>
            <person name="Moussa E."/>
            <person name="Nair M."/>
            <person name="Reid A.J."/>
            <person name="Sanders M."/>
            <person name="Sharma J."/>
            <person name="Tracey A."/>
            <person name="Quail M.A."/>
            <person name="Weir W."/>
            <person name="Wastling J.M."/>
            <person name="Hall N."/>
            <person name="Willadsen P."/>
            <person name="Lingelbach K."/>
            <person name="Shiels B."/>
            <person name="Tait A."/>
            <person name="Berriman M."/>
            <person name="Allred D.R."/>
            <person name="Pain A."/>
        </authorList>
    </citation>
    <scope>NUCLEOTIDE SEQUENCE</scope>
    <source>
        <strain evidence="11">1802A</strain>
    </source>
</reference>
<keyword evidence="11" id="KW-0131">Cell cycle</keyword>
<sequence>MRIQLKGGVWKNSEDEVLKAAVMKYGLNNWYEWLNPYVKKTEWSREEEEKLLHLAKLFPTQWRTIAPMIGRTAHQCLEHYERLLDQAQGRDEDDELDPRRLRPGEIDPSPESRPCRADAVDMDDDEKEMLAEARARLANTRGKKAKRKAREKQIEQTRRLASLQKRRELKNAGVIVGKLKLHNSIMNYATEVPLETQPPKGFYEPETDHEIDQSIRSIRQLEGSQRDEEMKRMRLDDARKIKKLQNDNISESMAIFEKYEEKTITRGKLVMPEPTITDDEIVQIVKMGTDVQMLDDNVAASSVARTPMTNSIMEEARLAAVSSRLQTPLLGETPVDSTPINNGPGSFIGPSTPNPLKRLVANTPQSMLLGRFGSVMSSKYSDTPASAYDSGSTYDDDDDPIGAEARMDMAKLHVRASISNLPMPQSQVEISIADIPDIQVEMQESLEPDRGEVERQKIAYNAEQKSTNLTSAIKQNVDRPLVYNNIVFVNDMERHNEDPELKAASELIHQEFVKLVQWDSIHHPQPGGKPCTTNSPEKDVIESEYLGASEHELNVETARLKSILGVTDEFLNVDEWWVPIVIRFTTFSKIIDTFGYCTLKKRFLPEEKLQLSQKTPALKLQCAELEKQLAALGNRNKTLENKCNLATAGYKHREELQLRAIGDVYDKIVSLSDDLQVHRSMRERENALAESRIAFQLKLLQQEKELNAELQRLYGSLTMV</sequence>
<comment type="similarity">
    <text evidence="1">Belongs to the CEF1 family.</text>
</comment>
<dbReference type="PANTHER" id="PTHR45885:SF1">
    <property type="entry name" value="CELL DIVISION CYCLE 5-LIKE PROTEIN"/>
    <property type="match status" value="1"/>
</dbReference>
<keyword evidence="7" id="KW-0539">Nucleus</keyword>
<keyword evidence="11" id="KW-0132">Cell division</keyword>
<dbReference type="Pfam" id="PF00249">
    <property type="entry name" value="Myb_DNA-binding"/>
    <property type="match status" value="1"/>
</dbReference>
<dbReference type="Pfam" id="PF11831">
    <property type="entry name" value="Myb_Cef"/>
    <property type="match status" value="1"/>
</dbReference>
<proteinExistence type="inferred from homology"/>
<organism evidence="11 12">
    <name type="scientific">Babesia divergens</name>
    <dbReference type="NCBI Taxonomy" id="32595"/>
    <lineage>
        <taxon>Eukaryota</taxon>
        <taxon>Sar</taxon>
        <taxon>Alveolata</taxon>
        <taxon>Apicomplexa</taxon>
        <taxon>Aconoidasida</taxon>
        <taxon>Piroplasmida</taxon>
        <taxon>Babesiidae</taxon>
        <taxon>Babesia</taxon>
    </lineage>
</organism>
<dbReference type="GO" id="GO:0000974">
    <property type="term" value="C:Prp19 complex"/>
    <property type="evidence" value="ECO:0007669"/>
    <property type="project" value="InterPro"/>
</dbReference>
<comment type="caution">
    <text evidence="11">The sequence shown here is derived from an EMBL/GenBank/DDBJ whole genome shotgun (WGS) entry which is preliminary data.</text>
</comment>
<keyword evidence="12" id="KW-1185">Reference proteome</keyword>
<dbReference type="InterPro" id="IPR021786">
    <property type="entry name" value="Cdc5p/Cef1_C"/>
</dbReference>
<dbReference type="PROSITE" id="PS50090">
    <property type="entry name" value="MYB_LIKE"/>
    <property type="match status" value="1"/>
</dbReference>
<dbReference type="SUPFAM" id="SSF46689">
    <property type="entry name" value="Homeodomain-like"/>
    <property type="match status" value="1"/>
</dbReference>
<dbReference type="GO" id="GO:0005681">
    <property type="term" value="C:spliceosomal complex"/>
    <property type="evidence" value="ECO:0007669"/>
    <property type="project" value="UniProtKB-KW"/>
</dbReference>
<dbReference type="InterPro" id="IPR001005">
    <property type="entry name" value="SANT/Myb"/>
</dbReference>
<evidence type="ECO:0000259" key="10">
    <source>
        <dbReference type="PROSITE" id="PS51294"/>
    </source>
</evidence>
<keyword evidence="4" id="KW-0677">Repeat</keyword>
<accession>A0AAD9LI26</accession>